<reference evidence="1 2" key="2">
    <citation type="journal article" date="2022" name="Mol. Ecol. Resour.">
        <title>The genomes of chicory, endive, great burdock and yacon provide insights into Asteraceae paleo-polyploidization history and plant inulin production.</title>
        <authorList>
            <person name="Fan W."/>
            <person name="Wang S."/>
            <person name="Wang H."/>
            <person name="Wang A."/>
            <person name="Jiang F."/>
            <person name="Liu H."/>
            <person name="Zhao H."/>
            <person name="Xu D."/>
            <person name="Zhang Y."/>
        </authorList>
    </citation>
    <scope>NUCLEOTIDE SEQUENCE [LARGE SCALE GENOMIC DNA]</scope>
    <source>
        <strain evidence="2">cv. Niubang</strain>
    </source>
</reference>
<evidence type="ECO:0000313" key="1">
    <source>
        <dbReference type="EMBL" id="KAI3736014.1"/>
    </source>
</evidence>
<accession>A0ACB9CNZ7</accession>
<dbReference type="Proteomes" id="UP001055879">
    <property type="component" value="Linkage Group LG04"/>
</dbReference>
<keyword evidence="2" id="KW-1185">Reference proteome</keyword>
<dbReference type="EMBL" id="CM042050">
    <property type="protein sequence ID" value="KAI3736014.1"/>
    <property type="molecule type" value="Genomic_DNA"/>
</dbReference>
<sequence length="80" mass="8822">MPAEKDIKVHEIINRSSLSRLVAVLQQRSRNSGTDNFEDERNNCGCAIVPAIVQQQKSSVQSINTSTSRVQSSIIHIISS</sequence>
<comment type="caution">
    <text evidence="1">The sequence shown here is derived from an EMBL/GenBank/DDBJ whole genome shotgun (WGS) entry which is preliminary data.</text>
</comment>
<reference evidence="2" key="1">
    <citation type="journal article" date="2022" name="Mol. Ecol. Resour.">
        <title>The genomes of chicory, endive, great burdock and yacon provide insights into Asteraceae palaeo-polyploidization history and plant inulin production.</title>
        <authorList>
            <person name="Fan W."/>
            <person name="Wang S."/>
            <person name="Wang H."/>
            <person name="Wang A."/>
            <person name="Jiang F."/>
            <person name="Liu H."/>
            <person name="Zhao H."/>
            <person name="Xu D."/>
            <person name="Zhang Y."/>
        </authorList>
    </citation>
    <scope>NUCLEOTIDE SEQUENCE [LARGE SCALE GENOMIC DNA]</scope>
    <source>
        <strain evidence="2">cv. Niubang</strain>
    </source>
</reference>
<evidence type="ECO:0000313" key="2">
    <source>
        <dbReference type="Proteomes" id="UP001055879"/>
    </source>
</evidence>
<name>A0ACB9CNZ7_ARCLA</name>
<proteinExistence type="predicted"/>
<gene>
    <name evidence="1" type="ORF">L6452_15545</name>
</gene>
<organism evidence="1 2">
    <name type="scientific">Arctium lappa</name>
    <name type="common">Greater burdock</name>
    <name type="synonym">Lappa major</name>
    <dbReference type="NCBI Taxonomy" id="4217"/>
    <lineage>
        <taxon>Eukaryota</taxon>
        <taxon>Viridiplantae</taxon>
        <taxon>Streptophyta</taxon>
        <taxon>Embryophyta</taxon>
        <taxon>Tracheophyta</taxon>
        <taxon>Spermatophyta</taxon>
        <taxon>Magnoliopsida</taxon>
        <taxon>eudicotyledons</taxon>
        <taxon>Gunneridae</taxon>
        <taxon>Pentapetalae</taxon>
        <taxon>asterids</taxon>
        <taxon>campanulids</taxon>
        <taxon>Asterales</taxon>
        <taxon>Asteraceae</taxon>
        <taxon>Carduoideae</taxon>
        <taxon>Cardueae</taxon>
        <taxon>Arctiinae</taxon>
        <taxon>Arctium</taxon>
    </lineage>
</organism>
<protein>
    <submittedName>
        <fullName evidence="1">Uncharacterized protein</fullName>
    </submittedName>
</protein>